<keyword evidence="3" id="KW-1185">Reference proteome</keyword>
<evidence type="ECO:0000256" key="1">
    <source>
        <dbReference type="ARBA" id="ARBA00007220"/>
    </source>
</evidence>
<protein>
    <submittedName>
        <fullName evidence="2">Adenylate kinase 8-like</fullName>
    </submittedName>
</protein>
<comment type="similarity">
    <text evidence="1">Belongs to the adenylate kinase family.</text>
</comment>
<reference evidence="2 3" key="1">
    <citation type="journal article" date="2021" name="Elife">
        <title>Chloroplast acquisition without the gene transfer in kleptoplastic sea slugs, Plakobranchus ocellatus.</title>
        <authorList>
            <person name="Maeda T."/>
            <person name="Takahashi S."/>
            <person name="Yoshida T."/>
            <person name="Shimamura S."/>
            <person name="Takaki Y."/>
            <person name="Nagai Y."/>
            <person name="Toyoda A."/>
            <person name="Suzuki Y."/>
            <person name="Arimoto A."/>
            <person name="Ishii H."/>
            <person name="Satoh N."/>
            <person name="Nishiyama T."/>
            <person name="Hasebe M."/>
            <person name="Maruyama T."/>
            <person name="Minagawa J."/>
            <person name="Obokata J."/>
            <person name="Shigenobu S."/>
        </authorList>
    </citation>
    <scope>NUCLEOTIDE SEQUENCE [LARGE SCALE GENOMIC DNA]</scope>
</reference>
<keyword evidence="2" id="KW-0418">Kinase</keyword>
<name>A0AAV4H3M0_9GAST</name>
<dbReference type="Proteomes" id="UP000762676">
    <property type="component" value="Unassembled WGS sequence"/>
</dbReference>
<dbReference type="Gene3D" id="3.40.50.300">
    <property type="entry name" value="P-loop containing nucleotide triphosphate hydrolases"/>
    <property type="match status" value="1"/>
</dbReference>
<dbReference type="InterPro" id="IPR027417">
    <property type="entry name" value="P-loop_NTPase"/>
</dbReference>
<organism evidence="2 3">
    <name type="scientific">Elysia marginata</name>
    <dbReference type="NCBI Taxonomy" id="1093978"/>
    <lineage>
        <taxon>Eukaryota</taxon>
        <taxon>Metazoa</taxon>
        <taxon>Spiralia</taxon>
        <taxon>Lophotrochozoa</taxon>
        <taxon>Mollusca</taxon>
        <taxon>Gastropoda</taxon>
        <taxon>Heterobranchia</taxon>
        <taxon>Euthyneura</taxon>
        <taxon>Panpulmonata</taxon>
        <taxon>Sacoglossa</taxon>
        <taxon>Placobranchoidea</taxon>
        <taxon>Plakobranchidae</taxon>
        <taxon>Elysia</taxon>
    </lineage>
</organism>
<dbReference type="GO" id="GO:0004017">
    <property type="term" value="F:AMP kinase activity"/>
    <property type="evidence" value="ECO:0007669"/>
    <property type="project" value="InterPro"/>
</dbReference>
<evidence type="ECO:0000313" key="3">
    <source>
        <dbReference type="Proteomes" id="UP000762676"/>
    </source>
</evidence>
<accession>A0AAV4H3M0</accession>
<evidence type="ECO:0000313" key="2">
    <source>
        <dbReference type="EMBL" id="GFR92117.1"/>
    </source>
</evidence>
<sequence>MSLLYNSQPSSVVLEAPDTVLVERAAGKRIDTKTGDVYHTTFDWPGNPEVQERLEEPEGQSEEAMVQRLVLYHRHLHGILRCYSQVVKTVNADQPKADVFSQGKGWLSLIVDLL</sequence>
<dbReference type="SUPFAM" id="SSF57774">
    <property type="entry name" value="Microbial and mitochondrial ADK, insert 'zinc finger' domain"/>
    <property type="match status" value="1"/>
</dbReference>
<gene>
    <name evidence="2" type="ORF">ElyMa_006192600</name>
</gene>
<comment type="caution">
    <text evidence="2">The sequence shown here is derived from an EMBL/GenBank/DDBJ whole genome shotgun (WGS) entry which is preliminary data.</text>
</comment>
<dbReference type="EMBL" id="BMAT01012425">
    <property type="protein sequence ID" value="GFR92117.1"/>
    <property type="molecule type" value="Genomic_DNA"/>
</dbReference>
<keyword evidence="2" id="KW-0808">Transferase</keyword>
<dbReference type="AlphaFoldDB" id="A0AAV4H3M0"/>
<dbReference type="InterPro" id="IPR036193">
    <property type="entry name" value="ADK_active_lid_dom_sf"/>
</dbReference>
<proteinExistence type="inferred from homology"/>